<proteinExistence type="predicted"/>
<dbReference type="EMBL" id="CP000229">
    <property type="protein sequence ID" value="ACM15964.1"/>
    <property type="molecule type" value="Genomic_DNA"/>
</dbReference>
<evidence type="ECO:0000313" key="2">
    <source>
        <dbReference type="Proteomes" id="UP000000441"/>
    </source>
</evidence>
<organism evidence="1 2">
    <name type="scientific">Bacillus cereus (strain Q1)</name>
    <dbReference type="NCBI Taxonomy" id="361100"/>
    <lineage>
        <taxon>Bacteria</taxon>
        <taxon>Bacillati</taxon>
        <taxon>Bacillota</taxon>
        <taxon>Bacilli</taxon>
        <taxon>Bacillales</taxon>
        <taxon>Bacillaceae</taxon>
        <taxon>Bacillus</taxon>
        <taxon>Bacillus cereus group</taxon>
    </lineage>
</organism>
<dbReference type="HOGENOM" id="CLU_1400016_0_0_9"/>
<gene>
    <name evidence="1" type="ordered locus">BCQ_PT02</name>
</gene>
<sequence length="194" mass="23042">MKSYSSWTIWTMDDGKKVLADNHGIIMDKSAAYEVMRSILEFYEGVTDAEISAINKQTLKEHLEGYEMIVERNEKQQEREREYKPTYMFIIKKVNEPCYKFKFGGYRVHGFGDEQKRLNTIKKQLDRRLDNFDKESEVPIELVSSFIYVHNAPGIHKHILETYGSFRDEFDWYVLEDKVLAKIINYIESEMLEV</sequence>
<keyword evidence="1" id="KW-0614">Plasmid</keyword>
<dbReference type="KEGG" id="bcq:BCQ_PT02"/>
<protein>
    <submittedName>
        <fullName evidence="1">Uncharacterized protein</fullName>
    </submittedName>
</protein>
<accession>B9J6G9</accession>
<name>B9J6G9_BACCQ</name>
<dbReference type="Proteomes" id="UP000000441">
    <property type="component" value="Plasmid pBc53"/>
</dbReference>
<dbReference type="AlphaFoldDB" id="B9J6G9"/>
<geneLocation type="plasmid" evidence="1 2">
    <name>pBc53</name>
</geneLocation>
<evidence type="ECO:0000313" key="1">
    <source>
        <dbReference type="EMBL" id="ACM15964.1"/>
    </source>
</evidence>
<reference evidence="1 2" key="1">
    <citation type="journal article" date="2009" name="J. Bacteriol.">
        <title>Complete genome sequence of the extremophilic Bacillus cereus strain Q1 with industrial applications.</title>
        <authorList>
            <person name="Xiong Z."/>
            <person name="Jiang Y."/>
            <person name="Qi D."/>
            <person name="Lu H."/>
            <person name="Yang F."/>
            <person name="Yang J."/>
            <person name="Chen L."/>
            <person name="Sun L."/>
            <person name="Xu X."/>
            <person name="Xue Y."/>
            <person name="Zhu Y."/>
            <person name="Jin Q."/>
        </authorList>
    </citation>
    <scope>NUCLEOTIDE SEQUENCE [LARGE SCALE GENOMIC DNA]</scope>
    <source>
        <strain evidence="1 2">Q1</strain>
        <plasmid evidence="1 2">pBc53</plasmid>
    </source>
</reference>